<dbReference type="InterPro" id="IPR036097">
    <property type="entry name" value="HisK_dim/P_sf"/>
</dbReference>
<evidence type="ECO:0000256" key="1">
    <source>
        <dbReference type="ARBA" id="ARBA00000085"/>
    </source>
</evidence>
<dbReference type="EMBL" id="QUSW01000002">
    <property type="protein sequence ID" value="RQP25185.1"/>
    <property type="molecule type" value="Genomic_DNA"/>
</dbReference>
<dbReference type="InterPro" id="IPR003594">
    <property type="entry name" value="HATPase_dom"/>
</dbReference>
<keyword evidence="13" id="KW-0843">Virulence</keyword>
<dbReference type="SMART" id="SM00448">
    <property type="entry name" value="REC"/>
    <property type="match status" value="1"/>
</dbReference>
<evidence type="ECO:0000256" key="3">
    <source>
        <dbReference type="ARBA" id="ARBA00012438"/>
    </source>
</evidence>
<dbReference type="Pfam" id="PF02518">
    <property type="entry name" value="HATPase_c"/>
    <property type="match status" value="1"/>
</dbReference>
<feature type="region of interest" description="Disordered" evidence="19">
    <location>
        <begin position="645"/>
        <end position="664"/>
    </location>
</feature>
<dbReference type="Proteomes" id="UP000267464">
    <property type="component" value="Unassembled WGS sequence"/>
</dbReference>
<evidence type="ECO:0000259" key="21">
    <source>
        <dbReference type="PROSITE" id="PS50110"/>
    </source>
</evidence>
<dbReference type="CDD" id="cd16922">
    <property type="entry name" value="HATPase_EvgS-ArcB-TorS-like"/>
    <property type="match status" value="1"/>
</dbReference>
<reference evidence="23 24" key="2">
    <citation type="submission" date="2018-12" db="EMBL/GenBank/DDBJ databases">
        <title>Rhizobacter gummiphilus sp. nov., a rubber-degrading bacterium isolated from the soil of a botanical garden in Japan.</title>
        <authorList>
            <person name="Shunsuke S.S."/>
        </authorList>
    </citation>
    <scope>NUCLEOTIDE SEQUENCE [LARGE SCALE GENOMIC DNA]</scope>
    <source>
        <strain evidence="23 24">S-16</strain>
    </source>
</reference>
<keyword evidence="24" id="KW-1185">Reference proteome</keyword>
<dbReference type="GO" id="GO:0005524">
    <property type="term" value="F:ATP binding"/>
    <property type="evidence" value="ECO:0007669"/>
    <property type="project" value="UniProtKB-KW"/>
</dbReference>
<reference evidence="23 24" key="1">
    <citation type="submission" date="2018-08" db="EMBL/GenBank/DDBJ databases">
        <authorList>
            <person name="Khan S.A."/>
            <person name="Jeon C.O."/>
            <person name="Chun B.H."/>
            <person name="Jeong S.E."/>
        </authorList>
    </citation>
    <scope>NUCLEOTIDE SEQUENCE [LARGE SCALE GENOMIC DNA]</scope>
    <source>
        <strain evidence="23 24">S-16</strain>
    </source>
</reference>
<keyword evidence="8" id="KW-0547">Nucleotide-binding</keyword>
<dbReference type="Pfam" id="PF00512">
    <property type="entry name" value="HisKA"/>
    <property type="match status" value="1"/>
</dbReference>
<dbReference type="PROSITE" id="PS50110">
    <property type="entry name" value="RESPONSE_REGULATORY"/>
    <property type="match status" value="1"/>
</dbReference>
<evidence type="ECO:0000313" key="23">
    <source>
        <dbReference type="EMBL" id="RQP25185.1"/>
    </source>
</evidence>
<evidence type="ECO:0000256" key="13">
    <source>
        <dbReference type="ARBA" id="ARBA00023026"/>
    </source>
</evidence>
<comment type="caution">
    <text evidence="23">The sequence shown here is derived from an EMBL/GenBank/DDBJ whole genome shotgun (WGS) entry which is preliminary data.</text>
</comment>
<feature type="modified residue" description="4-aspartylphosphate" evidence="17">
    <location>
        <position position="570"/>
    </location>
</feature>
<dbReference type="GO" id="GO:0000155">
    <property type="term" value="F:phosphorelay sensor kinase activity"/>
    <property type="evidence" value="ECO:0007669"/>
    <property type="project" value="InterPro"/>
</dbReference>
<sequence>MRLKLRLSIVLAVVVGLLIPAAVGSLFTLGYQEKALAARLAADHARLTEILALGVESSLWNVSPESGRPLVDSMLGDDRVVKVMVRDERFNTFLWGERPERRKGRQFSLLRNVLREGTVIGDVMLEIDSGQLDAEVGNARFILLLTLLGQLVLSVLLISGLLNGRLVEPIRRLMSEADRLALRELDAPFLWKRDDELGNLGAALERTRQSLAALFDELEAKNRQLRSDIERRIAVEQELQRHREHLEELIEGRTTELMDAKERAEVANQSKSAFLASMSHELRTPLNAILGYAQILQHDDGVSERAANGLHTIRQSGEHLLMLINDILDLSRIEAGKLELYPDSVNLGQFLKTVADTIAIKAQQKGLMFTLVAGSTLPEAVQVDAKRLRQVLLNLLDNAVKFTDSGGVTLRAQRLDDGDLHARLRFVVEDTGVGIAADQQQAVFLPFEQAGDAQRRLSGTGLGLAISRQLVRRMGGDIAIDSAPGRGSRFSFELRLACSISVPPVAEKVPRITGYDGPRRLVLVVDDVAGNRAVVMDLLGSLGFELDEADHGEAAIGTVQARRPDLVLMDILMPVMDGLTAMQRIRELPGCAHLPVIVLSAGASELDKARSLRMGADGFLVKPIDFDDLLVRVGTLLHLAWRHEAPAPQGGTDPGEPLTPPPPEEIEELYRLARIGNMRSIRQSAEALAARDPRYAAFARLLATLSSRFESQAIMELIARYRAAGKAP</sequence>
<evidence type="ECO:0000256" key="18">
    <source>
        <dbReference type="SAM" id="Coils"/>
    </source>
</evidence>
<keyword evidence="4 17" id="KW-0597">Phosphoprotein</keyword>
<dbReference type="PANTHER" id="PTHR43047">
    <property type="entry name" value="TWO-COMPONENT HISTIDINE PROTEIN KINASE"/>
    <property type="match status" value="1"/>
</dbReference>
<name>A0A3N7K2M5_9BURK</name>
<feature type="domain" description="HAMP" evidence="22">
    <location>
        <begin position="164"/>
        <end position="216"/>
    </location>
</feature>
<evidence type="ECO:0000256" key="17">
    <source>
        <dbReference type="PROSITE-ProRule" id="PRU00169"/>
    </source>
</evidence>
<dbReference type="OrthoDB" id="5519028at2"/>
<dbReference type="Gene3D" id="3.30.565.10">
    <property type="entry name" value="Histidine kinase-like ATPase, C-terminal domain"/>
    <property type="match status" value="1"/>
</dbReference>
<evidence type="ECO:0000256" key="9">
    <source>
        <dbReference type="ARBA" id="ARBA00022777"/>
    </source>
</evidence>
<dbReference type="GO" id="GO:0016020">
    <property type="term" value="C:membrane"/>
    <property type="evidence" value="ECO:0007669"/>
    <property type="project" value="UniProtKB-SubCell"/>
</dbReference>
<keyword evidence="10" id="KW-0067">ATP-binding</keyword>
<evidence type="ECO:0000256" key="16">
    <source>
        <dbReference type="ARBA" id="ARBA00070152"/>
    </source>
</evidence>
<keyword evidence="12" id="KW-0902">Two-component regulatory system</keyword>
<dbReference type="PROSITE" id="PS50885">
    <property type="entry name" value="HAMP"/>
    <property type="match status" value="1"/>
</dbReference>
<dbReference type="InterPro" id="IPR036890">
    <property type="entry name" value="HATPase_C_sf"/>
</dbReference>
<evidence type="ECO:0000256" key="7">
    <source>
        <dbReference type="ARBA" id="ARBA00022729"/>
    </source>
</evidence>
<dbReference type="InterPro" id="IPR005467">
    <property type="entry name" value="His_kinase_dom"/>
</dbReference>
<dbReference type="Gene3D" id="6.10.340.10">
    <property type="match status" value="1"/>
</dbReference>
<dbReference type="CDD" id="cd17546">
    <property type="entry name" value="REC_hyHK_CKI1_RcsC-like"/>
    <property type="match status" value="1"/>
</dbReference>
<feature type="domain" description="Histidine kinase" evidence="20">
    <location>
        <begin position="277"/>
        <end position="498"/>
    </location>
</feature>
<feature type="domain" description="Response regulatory" evidence="21">
    <location>
        <begin position="521"/>
        <end position="637"/>
    </location>
</feature>
<dbReference type="PROSITE" id="PS50109">
    <property type="entry name" value="HIS_KIN"/>
    <property type="match status" value="1"/>
</dbReference>
<dbReference type="Gene3D" id="3.40.50.2300">
    <property type="match status" value="1"/>
</dbReference>
<dbReference type="InterPro" id="IPR003660">
    <property type="entry name" value="HAMP_dom"/>
</dbReference>
<keyword evidence="9" id="KW-0418">Kinase</keyword>
<keyword evidence="11" id="KW-1133">Transmembrane helix</keyword>
<feature type="coiled-coil region" evidence="18">
    <location>
        <begin position="204"/>
        <end position="263"/>
    </location>
</feature>
<dbReference type="SUPFAM" id="SSF52172">
    <property type="entry name" value="CheY-like"/>
    <property type="match status" value="1"/>
</dbReference>
<keyword evidence="6" id="KW-0812">Transmembrane</keyword>
<evidence type="ECO:0000256" key="19">
    <source>
        <dbReference type="SAM" id="MobiDB-lite"/>
    </source>
</evidence>
<evidence type="ECO:0000313" key="24">
    <source>
        <dbReference type="Proteomes" id="UP000267464"/>
    </source>
</evidence>
<dbReference type="Pfam" id="PF00672">
    <property type="entry name" value="HAMP"/>
    <property type="match status" value="1"/>
</dbReference>
<evidence type="ECO:0000259" key="20">
    <source>
        <dbReference type="PROSITE" id="PS50109"/>
    </source>
</evidence>
<keyword evidence="7" id="KW-0732">Signal</keyword>
<comment type="subcellular location">
    <subcellularLocation>
        <location evidence="2">Membrane</location>
    </subcellularLocation>
</comment>
<comment type="catalytic activity">
    <reaction evidence="1">
        <text>ATP + protein L-histidine = ADP + protein N-phospho-L-histidine.</text>
        <dbReference type="EC" id="2.7.13.3"/>
    </reaction>
</comment>
<dbReference type="CDD" id="cd06225">
    <property type="entry name" value="HAMP"/>
    <property type="match status" value="1"/>
</dbReference>
<keyword evidence="14" id="KW-0472">Membrane</keyword>
<evidence type="ECO:0000256" key="2">
    <source>
        <dbReference type="ARBA" id="ARBA00004370"/>
    </source>
</evidence>
<dbReference type="SMART" id="SM00388">
    <property type="entry name" value="HisKA"/>
    <property type="match status" value="1"/>
</dbReference>
<gene>
    <name evidence="23" type="ORF">DZC73_10100</name>
</gene>
<dbReference type="InterPro" id="IPR004358">
    <property type="entry name" value="Sig_transdc_His_kin-like_C"/>
</dbReference>
<dbReference type="InterPro" id="IPR003661">
    <property type="entry name" value="HisK_dim/P_dom"/>
</dbReference>
<dbReference type="SUPFAM" id="SSF55874">
    <property type="entry name" value="ATPase domain of HSP90 chaperone/DNA topoisomerase II/histidine kinase"/>
    <property type="match status" value="1"/>
</dbReference>
<dbReference type="SUPFAM" id="SSF158472">
    <property type="entry name" value="HAMP domain-like"/>
    <property type="match status" value="1"/>
</dbReference>
<dbReference type="EC" id="2.7.13.3" evidence="3"/>
<evidence type="ECO:0000256" key="12">
    <source>
        <dbReference type="ARBA" id="ARBA00023012"/>
    </source>
</evidence>
<dbReference type="PRINTS" id="PR00344">
    <property type="entry name" value="BCTRLSENSOR"/>
</dbReference>
<accession>A0A3N7K2M5</accession>
<keyword evidence="18" id="KW-0175">Coiled coil</keyword>
<evidence type="ECO:0000256" key="5">
    <source>
        <dbReference type="ARBA" id="ARBA00022679"/>
    </source>
</evidence>
<dbReference type="FunFam" id="3.30.565.10:FF:000010">
    <property type="entry name" value="Sensor histidine kinase RcsC"/>
    <property type="match status" value="1"/>
</dbReference>
<comment type="function">
    <text evidence="15">Member of the two-component regulatory system BvgS/BvgA. Phosphorylates BvgA via a four-step phosphorelay in response to environmental signals.</text>
</comment>
<organism evidence="23 24">
    <name type="scientific">Piscinibacter terrae</name>
    <dbReference type="NCBI Taxonomy" id="2496871"/>
    <lineage>
        <taxon>Bacteria</taxon>
        <taxon>Pseudomonadati</taxon>
        <taxon>Pseudomonadota</taxon>
        <taxon>Betaproteobacteria</taxon>
        <taxon>Burkholderiales</taxon>
        <taxon>Sphaerotilaceae</taxon>
        <taxon>Piscinibacter</taxon>
    </lineage>
</organism>
<proteinExistence type="predicted"/>
<dbReference type="CDD" id="cd00082">
    <property type="entry name" value="HisKA"/>
    <property type="match status" value="1"/>
</dbReference>
<protein>
    <recommendedName>
        <fullName evidence="16">Virulence sensor protein BvgS</fullName>
        <ecNumber evidence="3">2.7.13.3</ecNumber>
    </recommendedName>
</protein>
<dbReference type="SUPFAM" id="SSF47384">
    <property type="entry name" value="Homodimeric domain of signal transducing histidine kinase"/>
    <property type="match status" value="1"/>
</dbReference>
<dbReference type="SMART" id="SM00304">
    <property type="entry name" value="HAMP"/>
    <property type="match status" value="1"/>
</dbReference>
<dbReference type="Pfam" id="PF00072">
    <property type="entry name" value="Response_reg"/>
    <property type="match status" value="1"/>
</dbReference>
<evidence type="ECO:0000256" key="4">
    <source>
        <dbReference type="ARBA" id="ARBA00022553"/>
    </source>
</evidence>
<evidence type="ECO:0000256" key="6">
    <source>
        <dbReference type="ARBA" id="ARBA00022692"/>
    </source>
</evidence>
<evidence type="ECO:0000256" key="8">
    <source>
        <dbReference type="ARBA" id="ARBA00022741"/>
    </source>
</evidence>
<dbReference type="SMART" id="SM00387">
    <property type="entry name" value="HATPase_c"/>
    <property type="match status" value="1"/>
</dbReference>
<dbReference type="FunFam" id="1.10.287.130:FF:000004">
    <property type="entry name" value="Ethylene receptor 1"/>
    <property type="match status" value="1"/>
</dbReference>
<evidence type="ECO:0000259" key="22">
    <source>
        <dbReference type="PROSITE" id="PS50885"/>
    </source>
</evidence>
<dbReference type="InterPro" id="IPR001789">
    <property type="entry name" value="Sig_transdc_resp-reg_receiver"/>
</dbReference>
<dbReference type="Gene3D" id="1.10.287.130">
    <property type="match status" value="1"/>
</dbReference>
<evidence type="ECO:0000256" key="10">
    <source>
        <dbReference type="ARBA" id="ARBA00022840"/>
    </source>
</evidence>
<evidence type="ECO:0000256" key="15">
    <source>
        <dbReference type="ARBA" id="ARBA00058004"/>
    </source>
</evidence>
<evidence type="ECO:0000256" key="14">
    <source>
        <dbReference type="ARBA" id="ARBA00023136"/>
    </source>
</evidence>
<dbReference type="InterPro" id="IPR011006">
    <property type="entry name" value="CheY-like_superfamily"/>
</dbReference>
<evidence type="ECO:0000256" key="11">
    <source>
        <dbReference type="ARBA" id="ARBA00022989"/>
    </source>
</evidence>
<dbReference type="AlphaFoldDB" id="A0A3N7K2M5"/>
<keyword evidence="5" id="KW-0808">Transferase</keyword>
<dbReference type="RefSeq" id="WP_124540093.1">
    <property type="nucleotide sequence ID" value="NZ_QUSW01000002.1"/>
</dbReference>